<evidence type="ECO:0000313" key="1">
    <source>
        <dbReference type="EMBL" id="SFF79922.1"/>
    </source>
</evidence>
<dbReference type="NCBIfam" id="NF046112">
    <property type="entry name" value="MSMEG_6209_Nter"/>
    <property type="match status" value="1"/>
</dbReference>
<dbReference type="EMBL" id="FOND01000027">
    <property type="protein sequence ID" value="SFF79922.1"/>
    <property type="molecule type" value="Genomic_DNA"/>
</dbReference>
<gene>
    <name evidence="1" type="ORF">SAMN05216574_12738</name>
</gene>
<name>A0A1I2LKB2_9ACTN</name>
<organism evidence="1 2">
    <name type="scientific">Blastococcus tunisiensis</name>
    <dbReference type="NCBI Taxonomy" id="1798228"/>
    <lineage>
        <taxon>Bacteria</taxon>
        <taxon>Bacillati</taxon>
        <taxon>Actinomycetota</taxon>
        <taxon>Actinomycetes</taxon>
        <taxon>Geodermatophilales</taxon>
        <taxon>Geodermatophilaceae</taxon>
        <taxon>Blastococcus</taxon>
    </lineage>
</organism>
<reference evidence="2" key="1">
    <citation type="submission" date="2016-10" db="EMBL/GenBank/DDBJ databases">
        <authorList>
            <person name="Varghese N."/>
            <person name="Submissions S."/>
        </authorList>
    </citation>
    <scope>NUCLEOTIDE SEQUENCE [LARGE SCALE GENOMIC DNA]</scope>
    <source>
        <strain evidence="2">DSM 46838</strain>
    </source>
</reference>
<accession>A0A1I2LKB2</accession>
<evidence type="ECO:0000313" key="2">
    <source>
        <dbReference type="Proteomes" id="UP000198589"/>
    </source>
</evidence>
<protein>
    <submittedName>
        <fullName evidence="1">Uncharacterized protein</fullName>
    </submittedName>
</protein>
<dbReference type="AlphaFoldDB" id="A0A1I2LKB2"/>
<dbReference type="RefSeq" id="WP_092203431.1">
    <property type="nucleotide sequence ID" value="NZ_FOND01000027.1"/>
</dbReference>
<dbReference type="OrthoDB" id="4559189at2"/>
<proteinExistence type="predicted"/>
<sequence length="69" mass="7670">MTLAVPPTVPDPSVRSAIERLRQEFPELGPAPIVLVVRTCREELRGSPDGALPELVERLARQRLRVSLD</sequence>
<dbReference type="Gene3D" id="1.10.8.1060">
    <property type="entry name" value="Corynebacterium glutamicum thioredoxin-dependent arsenate reductase, N-terminal domain"/>
    <property type="match status" value="1"/>
</dbReference>
<keyword evidence="2" id="KW-1185">Reference proteome</keyword>
<dbReference type="Proteomes" id="UP000198589">
    <property type="component" value="Unassembled WGS sequence"/>
</dbReference>